<dbReference type="InterPro" id="IPR048318">
    <property type="entry name" value="ATG5_UblB"/>
</dbReference>
<evidence type="ECO:0000256" key="1">
    <source>
        <dbReference type="RuleBase" id="RU361202"/>
    </source>
</evidence>
<dbReference type="GO" id="GO:0034274">
    <property type="term" value="C:Atg12-Atg5-Atg16 complex"/>
    <property type="evidence" value="ECO:0007669"/>
    <property type="project" value="TreeGrafter"/>
</dbReference>
<protein>
    <recommendedName>
        <fullName evidence="1">Autophagy protein 5</fullName>
    </recommendedName>
</protein>
<accession>A0A9W7GDP7</accession>
<evidence type="ECO:0000313" key="5">
    <source>
        <dbReference type="Proteomes" id="UP001165065"/>
    </source>
</evidence>
<keyword evidence="1" id="KW-0472">Membrane</keyword>
<feature type="compositionally biased region" description="Basic and acidic residues" evidence="2">
    <location>
        <begin position="208"/>
        <end position="233"/>
    </location>
</feature>
<dbReference type="Pfam" id="PF04106">
    <property type="entry name" value="ATG5_UblB"/>
    <property type="match status" value="1"/>
</dbReference>
<dbReference type="OrthoDB" id="272162at2759"/>
<feature type="compositionally biased region" description="Basic and acidic residues" evidence="2">
    <location>
        <begin position="242"/>
        <end position="257"/>
    </location>
</feature>
<keyword evidence="5" id="KW-1185">Reference proteome</keyword>
<evidence type="ECO:0000313" key="4">
    <source>
        <dbReference type="EMBL" id="GMI41017.1"/>
    </source>
</evidence>
<gene>
    <name evidence="4" type="ORF">TrCOL_g10580</name>
</gene>
<dbReference type="AlphaFoldDB" id="A0A9W7GDP7"/>
<comment type="subcellular location">
    <subcellularLocation>
        <location evidence="1">Preautophagosomal structure membrane</location>
        <topology evidence="1">Peripheral membrane protein</topology>
    </subcellularLocation>
</comment>
<sequence>MSHPPSHARSLSLHSTLPLTFHLSPTSLLSTGPPPLPLTLPVLRTSYIHEASKEAVEEFKSYSMAGLGGLNIGRVEEGASIEGSGSGATTPPQRSTISHPTTGVCFTFSTPSSPLINWMLPVGVIVDLHSLSLGYSSVLDSTRNLPYKIMLHFGGGGGGGGKEAVSVPRYESGDDRRCFLNSLKQAMHLENGNGRRGGGMTIKEKEEAWRKANDGGERGGEEEGGGEDWRRGGGQEVTWDGVDGRTEEEIRVDEVRRGILAGDDDDDDGNEGTGGGGKGGCIPVRVIRCQEQNRVIQRLIGGPKVTVGEVLKRCLGEEGASGVEKILINGVWDVPMGMQVGPLWYTLRMEDRFLYVCVR</sequence>
<dbReference type="GO" id="GO:0006995">
    <property type="term" value="P:cellular response to nitrogen starvation"/>
    <property type="evidence" value="ECO:0007669"/>
    <property type="project" value="TreeGrafter"/>
</dbReference>
<dbReference type="PANTHER" id="PTHR13040">
    <property type="entry name" value="AUTOPHAGY PROTEIN 5"/>
    <property type="match status" value="1"/>
</dbReference>
<dbReference type="GO" id="GO:0034727">
    <property type="term" value="P:piecemeal microautophagy of the nucleus"/>
    <property type="evidence" value="ECO:0007669"/>
    <property type="project" value="TreeGrafter"/>
</dbReference>
<dbReference type="GO" id="GO:0000422">
    <property type="term" value="P:autophagy of mitochondrion"/>
    <property type="evidence" value="ECO:0007669"/>
    <property type="project" value="TreeGrafter"/>
</dbReference>
<comment type="subunit">
    <text evidence="1">Conjugated with ATG12.</text>
</comment>
<dbReference type="Gene3D" id="3.10.20.90">
    <property type="entry name" value="Phosphatidylinositol 3-kinase Catalytic Subunit, Chain A, domain 1"/>
    <property type="match status" value="1"/>
</dbReference>
<dbReference type="InterPro" id="IPR007239">
    <property type="entry name" value="Atg5"/>
</dbReference>
<organism evidence="4 5">
    <name type="scientific">Triparma columacea</name>
    <dbReference type="NCBI Taxonomy" id="722753"/>
    <lineage>
        <taxon>Eukaryota</taxon>
        <taxon>Sar</taxon>
        <taxon>Stramenopiles</taxon>
        <taxon>Ochrophyta</taxon>
        <taxon>Bolidophyceae</taxon>
        <taxon>Parmales</taxon>
        <taxon>Triparmaceae</taxon>
        <taxon>Triparma</taxon>
    </lineage>
</organism>
<dbReference type="InterPro" id="IPR042527">
    <property type="entry name" value="Atg5_UblA_dom_sf"/>
</dbReference>
<evidence type="ECO:0000256" key="2">
    <source>
        <dbReference type="SAM" id="MobiDB-lite"/>
    </source>
</evidence>
<proteinExistence type="inferred from homology"/>
<dbReference type="Proteomes" id="UP001165065">
    <property type="component" value="Unassembled WGS sequence"/>
</dbReference>
<dbReference type="GO" id="GO:0005776">
    <property type="term" value="C:autophagosome"/>
    <property type="evidence" value="ECO:0007669"/>
    <property type="project" value="TreeGrafter"/>
</dbReference>
<comment type="caution">
    <text evidence="4">The sequence shown here is derived from an EMBL/GenBank/DDBJ whole genome shotgun (WGS) entry which is preliminary data.</text>
</comment>
<dbReference type="EMBL" id="BRYA01000141">
    <property type="protein sequence ID" value="GMI41017.1"/>
    <property type="molecule type" value="Genomic_DNA"/>
</dbReference>
<dbReference type="GO" id="GO:0019776">
    <property type="term" value="F:Atg8-family ligase activity"/>
    <property type="evidence" value="ECO:0007669"/>
    <property type="project" value="TreeGrafter"/>
</dbReference>
<comment type="function">
    <text evidence="1">Involved in autophagic vesicle formation.</text>
</comment>
<feature type="domain" description="Autophagy protein ATG5 UblB" evidence="3">
    <location>
        <begin position="282"/>
        <end position="358"/>
    </location>
</feature>
<keyword evidence="1" id="KW-0072">Autophagy</keyword>
<dbReference type="PANTHER" id="PTHR13040:SF2">
    <property type="entry name" value="AUTOPHAGY PROTEIN 5"/>
    <property type="match status" value="1"/>
</dbReference>
<name>A0A9W7GDP7_9STRA</name>
<feature type="region of interest" description="Disordered" evidence="2">
    <location>
        <begin position="208"/>
        <end position="277"/>
    </location>
</feature>
<keyword evidence="1" id="KW-0832">Ubl conjugation</keyword>
<dbReference type="GO" id="GO:0034045">
    <property type="term" value="C:phagophore assembly site membrane"/>
    <property type="evidence" value="ECO:0007669"/>
    <property type="project" value="UniProtKB-SubCell"/>
</dbReference>
<reference evidence="5" key="1">
    <citation type="journal article" date="2023" name="Commun. Biol.">
        <title>Genome analysis of Parmales, the sister group of diatoms, reveals the evolutionary specialization of diatoms from phago-mixotrophs to photoautotrophs.</title>
        <authorList>
            <person name="Ban H."/>
            <person name="Sato S."/>
            <person name="Yoshikawa S."/>
            <person name="Yamada K."/>
            <person name="Nakamura Y."/>
            <person name="Ichinomiya M."/>
            <person name="Sato N."/>
            <person name="Blanc-Mathieu R."/>
            <person name="Endo H."/>
            <person name="Kuwata A."/>
            <person name="Ogata H."/>
        </authorList>
    </citation>
    <scope>NUCLEOTIDE SEQUENCE [LARGE SCALE GENOMIC DNA]</scope>
</reference>
<evidence type="ECO:0000259" key="3">
    <source>
        <dbReference type="Pfam" id="PF04106"/>
    </source>
</evidence>
<dbReference type="Gene3D" id="1.10.246.190">
    <property type="entry name" value="Autophagy protein Apg5, helix rich domain"/>
    <property type="match status" value="1"/>
</dbReference>
<keyword evidence="1" id="KW-1017">Isopeptide bond</keyword>
<dbReference type="Gene3D" id="3.10.20.620">
    <property type="match status" value="1"/>
</dbReference>
<comment type="similarity">
    <text evidence="1">Belongs to the ATG5 family.</text>
</comment>
<dbReference type="InterPro" id="IPR042526">
    <property type="entry name" value="Atg5_HR"/>
</dbReference>
<dbReference type="GO" id="GO:0061908">
    <property type="term" value="C:phagophore"/>
    <property type="evidence" value="ECO:0007669"/>
    <property type="project" value="TreeGrafter"/>
</dbReference>
<dbReference type="GO" id="GO:0044233">
    <property type="term" value="C:mitochondria-associated endoplasmic reticulum membrane contact site"/>
    <property type="evidence" value="ECO:0007669"/>
    <property type="project" value="TreeGrafter"/>
</dbReference>